<dbReference type="Gene3D" id="1.20.1640.10">
    <property type="entry name" value="Multidrug efflux transporter AcrB transmembrane domain"/>
    <property type="match status" value="2"/>
</dbReference>
<protein>
    <submittedName>
        <fullName evidence="3">Efflux RND transporter permease subunit</fullName>
    </submittedName>
</protein>
<feature type="transmembrane region" description="Helical" evidence="2">
    <location>
        <begin position="485"/>
        <end position="502"/>
    </location>
</feature>
<dbReference type="Gene3D" id="3.30.70.1320">
    <property type="entry name" value="Multidrug efflux transporter AcrB pore domain like"/>
    <property type="match status" value="1"/>
</dbReference>
<dbReference type="GO" id="GO:0005886">
    <property type="term" value="C:plasma membrane"/>
    <property type="evidence" value="ECO:0007669"/>
    <property type="project" value="TreeGrafter"/>
</dbReference>
<dbReference type="SUPFAM" id="SSF82693">
    <property type="entry name" value="Multidrug efflux transporter AcrB pore domain, PN1, PN2, PC1 and PC2 subdomains"/>
    <property type="match status" value="1"/>
</dbReference>
<feature type="transmembrane region" description="Helical" evidence="2">
    <location>
        <begin position="457"/>
        <end position="479"/>
    </location>
</feature>
<dbReference type="SUPFAM" id="SSF82866">
    <property type="entry name" value="Multidrug efflux transporter AcrB transmembrane domain"/>
    <property type="match status" value="2"/>
</dbReference>
<dbReference type="Gene3D" id="3.30.70.1440">
    <property type="entry name" value="Multidrug efflux transporter AcrB pore domain"/>
    <property type="match status" value="1"/>
</dbReference>
<dbReference type="OrthoDB" id="5287122at2"/>
<dbReference type="PANTHER" id="PTHR32063:SF33">
    <property type="entry name" value="RND SUPERFAMILY EFFLUX PUMP PERMEASE COMPONENT"/>
    <property type="match status" value="1"/>
</dbReference>
<evidence type="ECO:0000256" key="2">
    <source>
        <dbReference type="SAM" id="Phobius"/>
    </source>
</evidence>
<dbReference type="PRINTS" id="PR00702">
    <property type="entry name" value="ACRIFLAVINRP"/>
</dbReference>
<feature type="transmembrane region" description="Helical" evidence="2">
    <location>
        <begin position="356"/>
        <end position="376"/>
    </location>
</feature>
<dbReference type="SUPFAM" id="SSF82714">
    <property type="entry name" value="Multidrug efflux transporter AcrB TolC docking domain, DN and DC subdomains"/>
    <property type="match status" value="2"/>
</dbReference>
<reference evidence="3 4" key="1">
    <citation type="submission" date="2019-04" db="EMBL/GenBank/DDBJ databases">
        <title>Alteromonas portus sp. nov., an alginate lyase-excreting marine bacterium.</title>
        <authorList>
            <person name="Huang H."/>
            <person name="Mo K."/>
            <person name="Bao S."/>
        </authorList>
    </citation>
    <scope>NUCLEOTIDE SEQUENCE [LARGE SCALE GENOMIC DNA]</scope>
    <source>
        <strain evidence="3 4">HB161718</strain>
    </source>
</reference>
<keyword evidence="4" id="KW-1185">Reference proteome</keyword>
<sequence>MTNNREGEPFDGSEEPKGNRHNGESSRGIIAWFAQNSVAANLLMISLIVLGLVSMNDIRKEAFPSMEPRFVTISMTYDSGDPKQAEEGIAIKIESALEAIPGIKRITSTSNASGASVQVEKETEYDLDTLFNDIKTEVDSISNFPSDAENPVISKARRQEHAIWVQLYGDVDHATLQYLGEQLERDLLAKEDIREVSAGSFVDPMMSIEIDEGKLQAYGLTLSDVADAVNQESNTALTTSLRNKEKVIRLKASEQSYWAKDFADIPLITDSNGVILTVGDVATVRDMFADDSYHLSRYNGTNGYGIQVLMDEYGDVTKIVQQAHEVVDAWHEKGLLPEGVELETWYDKSTLITERLALLTSNALMGIVLVFVTLAVFLNLRVAFWVAAGLPFIFFGTLYFMTDSYTGMTLNEMTTFGFIMALGIVVDDAVVVGESVYATRKQHGDTLQNTILGTHKVAVPTLFGVLTTVATFFALSNVSGGLGTLYSQFGTIVTLCLLLSVVESKLILPSHLAHLPTKQKARRGLGGVWNKVQQKADGGLQWFNYRVYQRVLKVAVAYRYAAVLLFVALFVMVVSLPLTGVVRVSFFPSMQGDTVSANMSLYSDASYGQNERNLMLLEKNALEADRQLTQENGADKSGISSLQVTASGDQSGTITISLDEDSSYSLDELSARWNALTGNLEGVKSLKIRSRREMVDGFNVEIKSINDDTLTAANDAFVEVLNNIDGVYAVESSLTPGEAMMRFELTPEGRALGLNTQSLSQQLLKAFGGEIVQRYLRDKNEVKVRVRYPEKDRMNPSDVMNTQVRLDDGTVVPLSVVANVIQDVQEKQVVRIDGLRALTVSASVDSDVITSTELVNYLNSEFVPQLERQYQDLALYFAGEAEQQAETQSSMQSVFILALLSIFALLAIPLKSYVQPLIIMTAIPFGIVGAIIGHWSNGLMISLLSLNGILALSGVVVNDSLLLVSRFNALREEGVSVEAAVIEACTSRLRAVLLTSITTFVGLYPILGETSIQAQFLIPAAASLGYGILFATVITLLLIPALLLIYDDVSRLMAKHLVKPLVERTVNDTRVTSGR</sequence>
<feature type="transmembrane region" description="Helical" evidence="2">
    <location>
        <begin position="1027"/>
        <end position="1046"/>
    </location>
</feature>
<dbReference type="Gene3D" id="3.30.70.1430">
    <property type="entry name" value="Multidrug efflux transporter AcrB pore domain"/>
    <property type="match status" value="2"/>
</dbReference>
<feature type="transmembrane region" description="Helical" evidence="2">
    <location>
        <begin position="941"/>
        <end position="964"/>
    </location>
</feature>
<dbReference type="Proteomes" id="UP000305471">
    <property type="component" value="Unassembled WGS sequence"/>
</dbReference>
<dbReference type="InterPro" id="IPR027463">
    <property type="entry name" value="AcrB_DN_DC_subdom"/>
</dbReference>
<dbReference type="Pfam" id="PF00873">
    <property type="entry name" value="ACR_tran"/>
    <property type="match status" value="1"/>
</dbReference>
<feature type="transmembrane region" description="Helical" evidence="2">
    <location>
        <begin position="917"/>
        <end position="935"/>
    </location>
</feature>
<feature type="transmembrane region" description="Helical" evidence="2">
    <location>
        <begin position="382"/>
        <end position="401"/>
    </location>
</feature>
<proteinExistence type="predicted"/>
<dbReference type="InterPro" id="IPR001036">
    <property type="entry name" value="Acrflvin-R"/>
</dbReference>
<dbReference type="RefSeq" id="WP_136780401.1">
    <property type="nucleotide sequence ID" value="NZ_SWCO01000001.1"/>
</dbReference>
<keyword evidence="2" id="KW-0472">Membrane</keyword>
<feature type="transmembrane region" description="Helical" evidence="2">
    <location>
        <begin position="989"/>
        <end position="1007"/>
    </location>
</feature>
<gene>
    <name evidence="3" type="ORF">E5672_00160</name>
</gene>
<name>A0A4U0ZJU1_9ALTE</name>
<comment type="caution">
    <text evidence="3">The sequence shown here is derived from an EMBL/GenBank/DDBJ whole genome shotgun (WGS) entry which is preliminary data.</text>
</comment>
<evidence type="ECO:0000256" key="1">
    <source>
        <dbReference type="SAM" id="MobiDB-lite"/>
    </source>
</evidence>
<dbReference type="EMBL" id="SWCO01000001">
    <property type="protein sequence ID" value="TKB04544.1"/>
    <property type="molecule type" value="Genomic_DNA"/>
</dbReference>
<keyword evidence="2" id="KW-1133">Transmembrane helix</keyword>
<accession>A0A4U0ZJU1</accession>
<dbReference type="PANTHER" id="PTHR32063">
    <property type="match status" value="1"/>
</dbReference>
<evidence type="ECO:0000313" key="4">
    <source>
        <dbReference type="Proteomes" id="UP000305471"/>
    </source>
</evidence>
<feature type="transmembrane region" description="Helical" evidence="2">
    <location>
        <begin position="556"/>
        <end position="578"/>
    </location>
</feature>
<evidence type="ECO:0000313" key="3">
    <source>
        <dbReference type="EMBL" id="TKB04544.1"/>
    </source>
</evidence>
<keyword evidence="2" id="KW-0812">Transmembrane</keyword>
<feature type="transmembrane region" description="Helical" evidence="2">
    <location>
        <begin position="891"/>
        <end position="910"/>
    </location>
</feature>
<dbReference type="AlphaFoldDB" id="A0A4U0ZJU1"/>
<organism evidence="3 4">
    <name type="scientific">Alteromonas portus</name>
    <dbReference type="NCBI Taxonomy" id="2565549"/>
    <lineage>
        <taxon>Bacteria</taxon>
        <taxon>Pseudomonadati</taxon>
        <taxon>Pseudomonadota</taxon>
        <taxon>Gammaproteobacteria</taxon>
        <taxon>Alteromonadales</taxon>
        <taxon>Alteromonadaceae</taxon>
        <taxon>Alteromonas/Salinimonas group</taxon>
        <taxon>Alteromonas</taxon>
    </lineage>
</organism>
<dbReference type="GO" id="GO:0042910">
    <property type="term" value="F:xenobiotic transmembrane transporter activity"/>
    <property type="evidence" value="ECO:0007669"/>
    <property type="project" value="TreeGrafter"/>
</dbReference>
<feature type="region of interest" description="Disordered" evidence="1">
    <location>
        <begin position="1"/>
        <end position="24"/>
    </location>
</feature>
<dbReference type="Gene3D" id="3.30.2090.10">
    <property type="entry name" value="Multidrug efflux transporter AcrB TolC docking domain, DN and DC subdomains"/>
    <property type="match status" value="2"/>
</dbReference>